<accession>A0ABS9NPW1</accession>
<dbReference type="Pfam" id="PF06271">
    <property type="entry name" value="RDD"/>
    <property type="match status" value="1"/>
</dbReference>
<gene>
    <name evidence="8" type="ORF">MB824_10070</name>
</gene>
<comment type="caution">
    <text evidence="8">The sequence shown here is derived from an EMBL/GenBank/DDBJ whole genome shotgun (WGS) entry which is preliminary data.</text>
</comment>
<evidence type="ECO:0000256" key="6">
    <source>
        <dbReference type="SAM" id="Phobius"/>
    </source>
</evidence>
<evidence type="ECO:0000313" key="8">
    <source>
        <dbReference type="EMBL" id="MCG6504840.1"/>
    </source>
</evidence>
<keyword evidence="9" id="KW-1185">Reference proteome</keyword>
<dbReference type="InterPro" id="IPR010432">
    <property type="entry name" value="RDD"/>
</dbReference>
<sequence length="186" mass="20698">MQDYRPNPNGSFNNQPQRTDYREAYQSTAIDTRMDEETLVLAGAGERIGARIVDSLPIFVIGIVAALIVPSFRNNAELMMLVFIALVLAYLVYQVVLMTKYGQTFGKKLLGIRVVNADGDNPGFVKYVLVREFGYNLIVSILGAIPILGGIISIVALIANLVLLFMVERDRRVLWDLLADTYVVKV</sequence>
<feature type="transmembrane region" description="Helical" evidence="6">
    <location>
        <begin position="137"/>
        <end position="167"/>
    </location>
</feature>
<dbReference type="Proteomes" id="UP001298424">
    <property type="component" value="Unassembled WGS sequence"/>
</dbReference>
<dbReference type="PANTHER" id="PTHR36115:SF4">
    <property type="entry name" value="MEMBRANE PROTEIN"/>
    <property type="match status" value="1"/>
</dbReference>
<dbReference type="InterPro" id="IPR051791">
    <property type="entry name" value="Pra-immunoreactive"/>
</dbReference>
<keyword evidence="3 6" id="KW-0812">Transmembrane</keyword>
<feature type="transmembrane region" description="Helical" evidence="6">
    <location>
        <begin position="48"/>
        <end position="69"/>
    </location>
</feature>
<organism evidence="8 9">
    <name type="scientific">Kingella pumchi</name>
    <dbReference type="NCBI Taxonomy" id="2779506"/>
    <lineage>
        <taxon>Bacteria</taxon>
        <taxon>Pseudomonadati</taxon>
        <taxon>Pseudomonadota</taxon>
        <taxon>Betaproteobacteria</taxon>
        <taxon>Neisseriales</taxon>
        <taxon>Neisseriaceae</taxon>
        <taxon>Kingella</taxon>
    </lineage>
</organism>
<proteinExistence type="predicted"/>
<evidence type="ECO:0000259" key="7">
    <source>
        <dbReference type="Pfam" id="PF06271"/>
    </source>
</evidence>
<reference evidence="8 9" key="1">
    <citation type="submission" date="2022-02" db="EMBL/GenBank/DDBJ databases">
        <title>Genome sequence data of Kingella unionensis sp. nov. strain CICC 24913 (CCUG 75125).</title>
        <authorList>
            <person name="Xiao M."/>
        </authorList>
    </citation>
    <scope>NUCLEOTIDE SEQUENCE [LARGE SCALE GENOMIC DNA]</scope>
    <source>
        <strain evidence="8 9">CICC 24913</strain>
    </source>
</reference>
<keyword evidence="4 6" id="KW-1133">Transmembrane helix</keyword>
<dbReference type="RefSeq" id="WP_238748389.1">
    <property type="nucleotide sequence ID" value="NZ_JAKOOW010000036.1"/>
</dbReference>
<dbReference type="EMBL" id="JAKOOW010000036">
    <property type="protein sequence ID" value="MCG6504840.1"/>
    <property type="molecule type" value="Genomic_DNA"/>
</dbReference>
<evidence type="ECO:0000256" key="3">
    <source>
        <dbReference type="ARBA" id="ARBA00022692"/>
    </source>
</evidence>
<evidence type="ECO:0000313" key="9">
    <source>
        <dbReference type="Proteomes" id="UP001298424"/>
    </source>
</evidence>
<evidence type="ECO:0000256" key="4">
    <source>
        <dbReference type="ARBA" id="ARBA00022989"/>
    </source>
</evidence>
<dbReference type="PANTHER" id="PTHR36115">
    <property type="entry name" value="PROLINE-RICH ANTIGEN HOMOLOG-RELATED"/>
    <property type="match status" value="1"/>
</dbReference>
<evidence type="ECO:0000256" key="1">
    <source>
        <dbReference type="ARBA" id="ARBA00004651"/>
    </source>
</evidence>
<comment type="subcellular location">
    <subcellularLocation>
        <location evidence="1">Cell membrane</location>
        <topology evidence="1">Multi-pass membrane protein</topology>
    </subcellularLocation>
</comment>
<keyword evidence="5 6" id="KW-0472">Membrane</keyword>
<feature type="domain" description="RDD" evidence="7">
    <location>
        <begin position="41"/>
        <end position="179"/>
    </location>
</feature>
<name>A0ABS9NPW1_9NEIS</name>
<feature type="transmembrane region" description="Helical" evidence="6">
    <location>
        <begin position="78"/>
        <end position="96"/>
    </location>
</feature>
<protein>
    <submittedName>
        <fullName evidence="8">RDD family protein</fullName>
    </submittedName>
</protein>
<keyword evidence="2" id="KW-1003">Cell membrane</keyword>
<evidence type="ECO:0000256" key="2">
    <source>
        <dbReference type="ARBA" id="ARBA00022475"/>
    </source>
</evidence>
<evidence type="ECO:0000256" key="5">
    <source>
        <dbReference type="ARBA" id="ARBA00023136"/>
    </source>
</evidence>